<proteinExistence type="predicted"/>
<dbReference type="Pfam" id="PF00505">
    <property type="entry name" value="HMG_box"/>
    <property type="match status" value="1"/>
</dbReference>
<evidence type="ECO:0000256" key="3">
    <source>
        <dbReference type="SAM" id="Coils"/>
    </source>
</evidence>
<feature type="coiled-coil region" evidence="3">
    <location>
        <begin position="70"/>
        <end position="97"/>
    </location>
</feature>
<evidence type="ECO:0000259" key="4">
    <source>
        <dbReference type="PROSITE" id="PS50118"/>
    </source>
</evidence>
<evidence type="ECO:0000313" key="6">
    <source>
        <dbReference type="Proteomes" id="UP000198406"/>
    </source>
</evidence>
<dbReference type="PANTHER" id="PTHR48112">
    <property type="entry name" value="HIGH MOBILITY GROUP PROTEIN DSP1"/>
    <property type="match status" value="1"/>
</dbReference>
<dbReference type="EMBL" id="BDSP01000061">
    <property type="protein sequence ID" value="GAX13311.1"/>
    <property type="molecule type" value="Genomic_DNA"/>
</dbReference>
<keyword evidence="6" id="KW-1185">Reference proteome</keyword>
<name>A0A1Z5JHS2_FISSO</name>
<dbReference type="OrthoDB" id="49152at2759"/>
<keyword evidence="2" id="KW-0539">Nucleus</keyword>
<accession>A0A1Z5JHS2</accession>
<protein>
    <recommendedName>
        <fullName evidence="4">HMG box domain-containing protein</fullName>
    </recommendedName>
</protein>
<dbReference type="AlphaFoldDB" id="A0A1Z5JHS2"/>
<feature type="DNA-binding region" description="HMG box" evidence="2">
    <location>
        <begin position="2"/>
        <end position="88"/>
    </location>
</feature>
<feature type="domain" description="HMG box" evidence="4">
    <location>
        <begin position="2"/>
        <end position="88"/>
    </location>
</feature>
<dbReference type="GO" id="GO:0005634">
    <property type="term" value="C:nucleus"/>
    <property type="evidence" value="ECO:0007669"/>
    <property type="project" value="UniProtKB-UniRule"/>
</dbReference>
<dbReference type="InParanoid" id="A0A1Z5JHS2"/>
<dbReference type="InterPro" id="IPR009071">
    <property type="entry name" value="HMG_box_dom"/>
</dbReference>
<dbReference type="Gene3D" id="1.10.30.10">
    <property type="entry name" value="High mobility group box domain"/>
    <property type="match status" value="1"/>
</dbReference>
<dbReference type="InterPro" id="IPR036910">
    <property type="entry name" value="HMG_box_dom_sf"/>
</dbReference>
<dbReference type="SMART" id="SM00398">
    <property type="entry name" value="HMG"/>
    <property type="match status" value="1"/>
</dbReference>
<evidence type="ECO:0000256" key="1">
    <source>
        <dbReference type="ARBA" id="ARBA00023125"/>
    </source>
</evidence>
<evidence type="ECO:0000256" key="2">
    <source>
        <dbReference type="PROSITE-ProRule" id="PRU00267"/>
    </source>
</evidence>
<dbReference type="SUPFAM" id="SSF47095">
    <property type="entry name" value="HMG-box"/>
    <property type="match status" value="1"/>
</dbReference>
<comment type="caution">
    <text evidence="5">The sequence shown here is derived from an EMBL/GenBank/DDBJ whole genome shotgun (WGS) entry which is preliminary data.</text>
</comment>
<organism evidence="5 6">
    <name type="scientific">Fistulifera solaris</name>
    <name type="common">Oleaginous diatom</name>
    <dbReference type="NCBI Taxonomy" id="1519565"/>
    <lineage>
        <taxon>Eukaryota</taxon>
        <taxon>Sar</taxon>
        <taxon>Stramenopiles</taxon>
        <taxon>Ochrophyta</taxon>
        <taxon>Bacillariophyta</taxon>
        <taxon>Bacillariophyceae</taxon>
        <taxon>Bacillariophycidae</taxon>
        <taxon>Naviculales</taxon>
        <taxon>Naviculaceae</taxon>
        <taxon>Fistulifera</taxon>
    </lineage>
</organism>
<dbReference type="Proteomes" id="UP000198406">
    <property type="component" value="Unassembled WGS sequence"/>
</dbReference>
<gene>
    <name evidence="5" type="ORF">FisN_17Hh252</name>
</gene>
<sequence>MPRRPLSAYNLFFKEQRKKLLGGEDAEDDNLASSKRKHRKTHGKIGFADLAKSISQTWHDLKKEEKTKYETEAKKRKQDYFRQLQEYKKKANNAEKVSTLKDDDRSDYAAVLVSMSRATTNPSTARIASCKKAGVAEKVDVPFVSSSGGSDGSEQGNLLDDSANRQWIASTTEPKDLKHKCEIPVAQPTMAVIPMQLAHEAARRNLVMMNSVQAPLTVSAPLIGHLQQVSQLNQRSGNLLQPDLLSPLGSSSQNFIQWVGPRLVTQQPCLNVTGIAQDPVARLTLLNQEALYRHVLPIQNQIRTVSVQPSLAGISQNNMLQQQAKVQNLMLLSRLQEHGIRL</sequence>
<reference evidence="5 6" key="1">
    <citation type="journal article" date="2015" name="Plant Cell">
        <title>Oil accumulation by the oleaginous diatom Fistulifera solaris as revealed by the genome and transcriptome.</title>
        <authorList>
            <person name="Tanaka T."/>
            <person name="Maeda Y."/>
            <person name="Veluchamy A."/>
            <person name="Tanaka M."/>
            <person name="Abida H."/>
            <person name="Marechal E."/>
            <person name="Bowler C."/>
            <person name="Muto M."/>
            <person name="Sunaga Y."/>
            <person name="Tanaka M."/>
            <person name="Yoshino T."/>
            <person name="Taniguchi T."/>
            <person name="Fukuda Y."/>
            <person name="Nemoto M."/>
            <person name="Matsumoto M."/>
            <person name="Wong P.S."/>
            <person name="Aburatani S."/>
            <person name="Fujibuchi W."/>
        </authorList>
    </citation>
    <scope>NUCLEOTIDE SEQUENCE [LARGE SCALE GENOMIC DNA]</scope>
    <source>
        <strain evidence="5 6">JPCC DA0580</strain>
    </source>
</reference>
<keyword evidence="1 2" id="KW-0238">DNA-binding</keyword>
<evidence type="ECO:0000313" key="5">
    <source>
        <dbReference type="EMBL" id="GAX13311.1"/>
    </source>
</evidence>
<dbReference type="GO" id="GO:0003677">
    <property type="term" value="F:DNA binding"/>
    <property type="evidence" value="ECO:0007669"/>
    <property type="project" value="UniProtKB-UniRule"/>
</dbReference>
<keyword evidence="3" id="KW-0175">Coiled coil</keyword>
<dbReference type="PROSITE" id="PS50118">
    <property type="entry name" value="HMG_BOX_2"/>
    <property type="match status" value="1"/>
</dbReference>
<dbReference type="InterPro" id="IPR050342">
    <property type="entry name" value="HMGB"/>
</dbReference>